<gene>
    <name evidence="2" type="primary">ORF24973</name>
</gene>
<sequence>ETKENSNVNFVDIKLDVDKTIEAEGTIDDGINLEHFLDNPDKPGDTDAADKTRSDRLNSSAQKYTFKNILLMPKDKVVLNSKTDASIKEPEYSKSSEIIMKIKPTTVDGSVGDKHNAETKMVVSQPHLVSASATSDKMVSSESLQNNEIVNERKRLQKEECYSDPKRSRLNSTSDKEERA</sequence>
<organism evidence="2">
    <name type="scientific">Arion vulgaris</name>
    <dbReference type="NCBI Taxonomy" id="1028688"/>
    <lineage>
        <taxon>Eukaryota</taxon>
        <taxon>Metazoa</taxon>
        <taxon>Spiralia</taxon>
        <taxon>Lophotrochozoa</taxon>
        <taxon>Mollusca</taxon>
        <taxon>Gastropoda</taxon>
        <taxon>Heterobranchia</taxon>
        <taxon>Euthyneura</taxon>
        <taxon>Panpulmonata</taxon>
        <taxon>Eupulmonata</taxon>
        <taxon>Stylommatophora</taxon>
        <taxon>Helicina</taxon>
        <taxon>Arionoidea</taxon>
        <taxon>Arionidae</taxon>
        <taxon>Arion</taxon>
    </lineage>
</organism>
<protein>
    <submittedName>
        <fullName evidence="2">Uncharacterized protein</fullName>
    </submittedName>
</protein>
<name>A0A0B6YGI3_9EUPU</name>
<feature type="region of interest" description="Disordered" evidence="1">
    <location>
        <begin position="32"/>
        <end position="56"/>
    </location>
</feature>
<feature type="region of interest" description="Disordered" evidence="1">
    <location>
        <begin position="131"/>
        <end position="180"/>
    </location>
</feature>
<feature type="compositionally biased region" description="Polar residues" evidence="1">
    <location>
        <begin position="131"/>
        <end position="149"/>
    </location>
</feature>
<dbReference type="AlphaFoldDB" id="A0A0B6YGI3"/>
<feature type="non-terminal residue" evidence="2">
    <location>
        <position position="1"/>
    </location>
</feature>
<evidence type="ECO:0000313" key="2">
    <source>
        <dbReference type="EMBL" id="CEK55343.1"/>
    </source>
</evidence>
<feature type="compositionally biased region" description="Basic and acidic residues" evidence="1">
    <location>
        <begin position="35"/>
        <end position="56"/>
    </location>
</feature>
<evidence type="ECO:0000256" key="1">
    <source>
        <dbReference type="SAM" id="MobiDB-lite"/>
    </source>
</evidence>
<dbReference type="EMBL" id="HACG01008478">
    <property type="protein sequence ID" value="CEK55343.1"/>
    <property type="molecule type" value="Transcribed_RNA"/>
</dbReference>
<feature type="non-terminal residue" evidence="2">
    <location>
        <position position="180"/>
    </location>
</feature>
<feature type="compositionally biased region" description="Basic and acidic residues" evidence="1">
    <location>
        <begin position="150"/>
        <end position="167"/>
    </location>
</feature>
<accession>A0A0B6YGI3</accession>
<proteinExistence type="predicted"/>
<reference evidence="2" key="1">
    <citation type="submission" date="2014-12" db="EMBL/GenBank/DDBJ databases">
        <title>Insight into the proteome of Arion vulgaris.</title>
        <authorList>
            <person name="Aradska J."/>
            <person name="Bulat T."/>
            <person name="Smidak R."/>
            <person name="Sarate P."/>
            <person name="Gangsoo J."/>
            <person name="Sialana F."/>
            <person name="Bilban M."/>
            <person name="Lubec G."/>
        </authorList>
    </citation>
    <scope>NUCLEOTIDE SEQUENCE</scope>
    <source>
        <tissue evidence="2">Skin</tissue>
    </source>
</reference>